<dbReference type="InterPro" id="IPR036291">
    <property type="entry name" value="NAD(P)-bd_dom_sf"/>
</dbReference>
<dbReference type="AlphaFoldDB" id="A0A284VJM4"/>
<comment type="caution">
    <text evidence="3">Lacks conserved residue(s) required for the propagation of feature annotation.</text>
</comment>
<dbReference type="FunFam" id="3.40.50.720:FF:000311">
    <property type="entry name" value="Ornithine cyclodeaminase"/>
    <property type="match status" value="1"/>
</dbReference>
<dbReference type="HAMAP" id="MF_00935">
    <property type="entry name" value="AlaDH_arch"/>
    <property type="match status" value="1"/>
</dbReference>
<dbReference type="RefSeq" id="WP_096203797.1">
    <property type="nucleotide sequence ID" value="NZ_FZMP01000022.1"/>
</dbReference>
<comment type="similarity">
    <text evidence="3">Belongs to the ornithine cyclodeaminase/mu-crystallin family. Archaeal alanine dehydrogenase subfamily.</text>
</comment>
<evidence type="ECO:0000313" key="6">
    <source>
        <dbReference type="Proteomes" id="UP000218615"/>
    </source>
</evidence>
<organism evidence="5 6">
    <name type="scientific">Candidatus Methanoperedens nitratireducens</name>
    <dbReference type="NCBI Taxonomy" id="1392998"/>
    <lineage>
        <taxon>Archaea</taxon>
        <taxon>Methanobacteriati</taxon>
        <taxon>Methanobacteriota</taxon>
        <taxon>Stenosarchaea group</taxon>
        <taxon>Methanomicrobia</taxon>
        <taxon>Methanosarcinales</taxon>
        <taxon>ANME-2 cluster</taxon>
        <taxon>Candidatus Methanoperedentaceae</taxon>
        <taxon>Candidatus Methanoperedens</taxon>
    </lineage>
</organism>
<dbReference type="GO" id="GO:0000286">
    <property type="term" value="F:alanine dehydrogenase activity"/>
    <property type="evidence" value="ECO:0007669"/>
    <property type="project" value="UniProtKB-UniRule"/>
</dbReference>
<dbReference type="Pfam" id="PF02423">
    <property type="entry name" value="OCD_Mu_crystall"/>
    <property type="match status" value="1"/>
</dbReference>
<feature type="binding site" evidence="3">
    <location>
        <begin position="225"/>
        <end position="227"/>
    </location>
    <ligand>
        <name>NAD(+)</name>
        <dbReference type="ChEBI" id="CHEBI:57540"/>
    </ligand>
</feature>
<dbReference type="GO" id="GO:0006522">
    <property type="term" value="P:alanine metabolic process"/>
    <property type="evidence" value="ECO:0007669"/>
    <property type="project" value="UniProtKB-UniRule"/>
</dbReference>
<feature type="binding site" evidence="3">
    <location>
        <begin position="141"/>
        <end position="142"/>
    </location>
    <ligand>
        <name>NAD(+)</name>
        <dbReference type="ChEBI" id="CHEBI:57540"/>
    </ligand>
</feature>
<dbReference type="EMBL" id="FZMP01000022">
    <property type="protein sequence ID" value="SNQ59417.1"/>
    <property type="molecule type" value="Genomic_DNA"/>
</dbReference>
<feature type="binding site" evidence="3">
    <location>
        <position position="114"/>
    </location>
    <ligand>
        <name>NAD(+)</name>
        <dbReference type="ChEBI" id="CHEBI:57540"/>
    </ligand>
</feature>
<dbReference type="STRING" id="1392998.ANME2D_03016"/>
<feature type="binding site" evidence="3">
    <location>
        <position position="298"/>
    </location>
    <ligand>
        <name>NAD(+)</name>
        <dbReference type="ChEBI" id="CHEBI:57540"/>
    </ligand>
</feature>
<protein>
    <recommendedName>
        <fullName evidence="3 4">Alanine dehydrogenase</fullName>
        <shortName evidence="3">AlaDH</shortName>
        <ecNumber evidence="3 4">1.4.1.1</ecNumber>
    </recommendedName>
</protein>
<evidence type="ECO:0000313" key="5">
    <source>
        <dbReference type="EMBL" id="SNQ59417.1"/>
    </source>
</evidence>
<dbReference type="PIRSF" id="PIRSF001439">
    <property type="entry name" value="CryM"/>
    <property type="match status" value="1"/>
</dbReference>
<evidence type="ECO:0000256" key="1">
    <source>
        <dbReference type="ARBA" id="ARBA00023002"/>
    </source>
</evidence>
<keyword evidence="3" id="KW-0547">Nucleotide-binding</keyword>
<dbReference type="GO" id="GO:0005737">
    <property type="term" value="C:cytoplasm"/>
    <property type="evidence" value="ECO:0007669"/>
    <property type="project" value="TreeGrafter"/>
</dbReference>
<dbReference type="SUPFAM" id="SSF51735">
    <property type="entry name" value="NAD(P)-binding Rossmann-fold domains"/>
    <property type="match status" value="1"/>
</dbReference>
<sequence>MENSILWLNKTEVESLLDMKGTLKVVEEAFRQHGLKKVQMPPKLYLFFKKHNGDLRTMPAYLEEQDIAGVKIVNVHPDNPKKGFPTVMALVILNSTETGAPVAIIDGTYLTDMRTGAAGGVAVKYLARRNSKTIGFVGTGNQAKTQLLAINEVIDLEEVKATSTSEKGTLAFKDEMEKTLGCDVTPKKSIREVCDCDILVTTTPSREPIVMNEWIAEGTHINAIGADAPGKEELDPDILKRARIVVDDIPQASHSGEVNVPLSKKLITEKDICCEIGEVVAGRKKGRTKDSDITVFDSTGLAIQDVATADMVYREALKANMGIKLQQF</sequence>
<dbReference type="InterPro" id="IPR028609">
    <property type="entry name" value="AlaDH_arch-typ"/>
</dbReference>
<feature type="active site" description="Proton donor/acceptor" evidence="3">
    <location>
        <position position="71"/>
    </location>
</feature>
<keyword evidence="2 3" id="KW-0520">NAD</keyword>
<evidence type="ECO:0000256" key="4">
    <source>
        <dbReference type="NCBIfam" id="TIGR02371"/>
    </source>
</evidence>
<keyword evidence="6" id="KW-1185">Reference proteome</keyword>
<keyword evidence="1 3" id="KW-0560">Oxidoreductase</keyword>
<dbReference type="InterPro" id="IPR003462">
    <property type="entry name" value="ODC_Mu_crystall"/>
</dbReference>
<dbReference type="Proteomes" id="UP000218615">
    <property type="component" value="Unassembled WGS sequence"/>
</dbReference>
<feature type="binding site" evidence="3">
    <location>
        <position position="231"/>
    </location>
    <ligand>
        <name>NAD(+)</name>
        <dbReference type="ChEBI" id="CHEBI:57540"/>
    </ligand>
</feature>
<accession>A0A284VJM4</accession>
<dbReference type="OrthoDB" id="21421at2157"/>
<dbReference type="EC" id="1.4.1.1" evidence="3 4"/>
<dbReference type="Gene3D" id="3.40.50.720">
    <property type="entry name" value="NAD(P)-binding Rossmann-like Domain"/>
    <property type="match status" value="1"/>
</dbReference>
<dbReference type="PANTHER" id="PTHR13812:SF19">
    <property type="entry name" value="KETIMINE REDUCTASE MU-CRYSTALLIN"/>
    <property type="match status" value="1"/>
</dbReference>
<comment type="function">
    <text evidence="3">Catalyzes the NAD(+)-dependent oxidative deamination of L-alanine to pyruvate, and the reverse reaction, the reductive amination of pyruvate.</text>
</comment>
<comment type="catalytic activity">
    <reaction evidence="3">
        <text>L-alanine + NAD(+) + H2O = pyruvate + NH4(+) + NADH + H(+)</text>
        <dbReference type="Rhea" id="RHEA:18405"/>
        <dbReference type="ChEBI" id="CHEBI:15361"/>
        <dbReference type="ChEBI" id="CHEBI:15377"/>
        <dbReference type="ChEBI" id="CHEBI:15378"/>
        <dbReference type="ChEBI" id="CHEBI:28938"/>
        <dbReference type="ChEBI" id="CHEBI:57540"/>
        <dbReference type="ChEBI" id="CHEBI:57945"/>
        <dbReference type="ChEBI" id="CHEBI:57972"/>
        <dbReference type="EC" id="1.4.1.1"/>
    </reaction>
</comment>
<evidence type="ECO:0000256" key="3">
    <source>
        <dbReference type="HAMAP-Rule" id="MF_00935"/>
    </source>
</evidence>
<proteinExistence type="inferred from homology"/>
<dbReference type="Gene3D" id="3.30.1780.10">
    <property type="entry name" value="ornithine cyclodeaminase, domain 1"/>
    <property type="match status" value="1"/>
</dbReference>
<dbReference type="PANTHER" id="PTHR13812">
    <property type="entry name" value="KETIMINE REDUCTASE MU-CRYSTALLIN"/>
    <property type="match status" value="1"/>
</dbReference>
<reference evidence="6" key="1">
    <citation type="submission" date="2017-06" db="EMBL/GenBank/DDBJ databases">
        <authorList>
            <person name="Cremers G."/>
        </authorList>
    </citation>
    <scope>NUCLEOTIDE SEQUENCE [LARGE SCALE GENOMIC DNA]</scope>
</reference>
<gene>
    <name evidence="3 5" type="primary">ala</name>
    <name evidence="5" type="ORF">MNV_1180035</name>
</gene>
<dbReference type="FunFam" id="3.30.1780.10:FF:000002">
    <property type="entry name" value="Ornithine cyclodeaminase"/>
    <property type="match status" value="1"/>
</dbReference>
<dbReference type="InterPro" id="IPR012742">
    <property type="entry name" value="Ala_DH_archaeglobus"/>
</dbReference>
<dbReference type="InterPro" id="IPR023401">
    <property type="entry name" value="ODC_N"/>
</dbReference>
<dbReference type="GO" id="GO:0051287">
    <property type="term" value="F:NAD binding"/>
    <property type="evidence" value="ECO:0007669"/>
    <property type="project" value="UniProtKB-UniRule"/>
</dbReference>
<dbReference type="NCBIfam" id="TIGR02371">
    <property type="entry name" value="ala_DH_arch"/>
    <property type="match status" value="1"/>
</dbReference>
<evidence type="ECO:0000256" key="2">
    <source>
        <dbReference type="ARBA" id="ARBA00023027"/>
    </source>
</evidence>
<name>A0A284VJM4_9EURY</name>